<dbReference type="PANTHER" id="PTHR11096">
    <property type="entry name" value="RNA 3' TERMINAL PHOSPHATE CYCLASE"/>
    <property type="match status" value="1"/>
</dbReference>
<dbReference type="InterPro" id="IPR016443">
    <property type="entry name" value="RNA3'_term_phos_cyc_type_2"/>
</dbReference>
<feature type="domain" description="RNA 3'-terminal phosphate cyclase insert" evidence="6">
    <location>
        <begin position="188"/>
        <end position="293"/>
    </location>
</feature>
<evidence type="ECO:0000256" key="1">
    <source>
        <dbReference type="ARBA" id="ARBA00004604"/>
    </source>
</evidence>
<protein>
    <recommendedName>
        <fullName evidence="9">RNA 3'-terminal phosphate cyclase-like protein</fullName>
    </recommendedName>
</protein>
<dbReference type="InterPro" id="IPR023797">
    <property type="entry name" value="RNA3'_phos_cyclase_dom"/>
</dbReference>
<dbReference type="Pfam" id="PF05189">
    <property type="entry name" value="RTC_insert"/>
    <property type="match status" value="1"/>
</dbReference>
<dbReference type="CDD" id="cd00875">
    <property type="entry name" value="RNA_Cyclase_Class_I"/>
    <property type="match status" value="1"/>
</dbReference>
<evidence type="ECO:0000259" key="6">
    <source>
        <dbReference type="Pfam" id="PF05189"/>
    </source>
</evidence>
<evidence type="ECO:0000256" key="3">
    <source>
        <dbReference type="ARBA" id="ARBA00022517"/>
    </source>
</evidence>
<comment type="subcellular location">
    <subcellularLocation>
        <location evidence="1">Nucleus</location>
        <location evidence="1">Nucleolus</location>
    </subcellularLocation>
</comment>
<dbReference type="PANTHER" id="PTHR11096:SF1">
    <property type="entry name" value="RNA 3'-TERMINAL PHOSPHATE CYCLASE-LIKE PROTEIN"/>
    <property type="match status" value="1"/>
</dbReference>
<dbReference type="Proteomes" id="UP000092460">
    <property type="component" value="Unassembled WGS sequence"/>
</dbReference>
<evidence type="ECO:0008006" key="9">
    <source>
        <dbReference type="Google" id="ProtNLM"/>
    </source>
</evidence>
<sequence>MSTKIVENNFLKYCGSNFLKQRLLLSVLSAKPVKIVDIRSKSDEAFGLREYEINLIRLLDKLTNGTKIEINPAGTAIMFMPGLLHGGQIDHECCVQRGIGYYLDVLIALGPFCKFPLNVKLSGVTESSDSPSVDHIKVGALTVLKRFLTVDEGLELKIIKRGLSPLGGGIVVFKCPIRKTLRSIQFTQQGMVKRIRGTAYVCKVSPSLGNRAIETAKGVMLKFLPDVYIYADASHGKMSGNVPGYGICLHAETTEGVCFMAQANSHIKGEVGKEPSTPEDIGEKAAMRLLDEIYRGGCCDSTYQWLAALFMSLGQKHVSKFMTGPLSSYTVHFLRHLRDFFSITFKLENLEPEDEDEDEVEDDSLPPGAQKVLLTCVGIGYCNISRRVI</sequence>
<dbReference type="GO" id="GO:0005730">
    <property type="term" value="C:nucleolus"/>
    <property type="evidence" value="ECO:0007669"/>
    <property type="project" value="UniProtKB-SubCell"/>
</dbReference>
<feature type="domain" description="RNA 3'-terminal phosphate cyclase" evidence="5">
    <location>
        <begin position="13"/>
        <end position="346"/>
    </location>
</feature>
<dbReference type="EMBL" id="JXJN01009931">
    <property type="status" value="NOT_ANNOTATED_CDS"/>
    <property type="molecule type" value="Genomic_DNA"/>
</dbReference>
<accession>A0A1B0B8G2</accession>
<dbReference type="InterPro" id="IPR000228">
    <property type="entry name" value="RNA3'_term_phos_cyc"/>
</dbReference>
<dbReference type="InterPro" id="IPR036553">
    <property type="entry name" value="RPTC_insert"/>
</dbReference>
<organism evidence="7 8">
    <name type="scientific">Glossina palpalis gambiensis</name>
    <dbReference type="NCBI Taxonomy" id="67801"/>
    <lineage>
        <taxon>Eukaryota</taxon>
        <taxon>Metazoa</taxon>
        <taxon>Ecdysozoa</taxon>
        <taxon>Arthropoda</taxon>
        <taxon>Hexapoda</taxon>
        <taxon>Insecta</taxon>
        <taxon>Pterygota</taxon>
        <taxon>Neoptera</taxon>
        <taxon>Endopterygota</taxon>
        <taxon>Diptera</taxon>
        <taxon>Brachycera</taxon>
        <taxon>Muscomorpha</taxon>
        <taxon>Hippoboscoidea</taxon>
        <taxon>Glossinidae</taxon>
        <taxon>Glossina</taxon>
    </lineage>
</organism>
<dbReference type="Gene3D" id="3.30.360.20">
    <property type="entry name" value="RNA 3'-terminal phosphate cyclase, insert domain"/>
    <property type="match status" value="1"/>
</dbReference>
<name>A0A1B0B8G2_9MUSC</name>
<reference evidence="7" key="2">
    <citation type="submission" date="2020-05" db="UniProtKB">
        <authorList>
            <consortium name="EnsemblMetazoa"/>
        </authorList>
    </citation>
    <scope>IDENTIFICATION</scope>
    <source>
        <strain evidence="7">IAEA</strain>
    </source>
</reference>
<dbReference type="AlphaFoldDB" id="A0A1B0B8G2"/>
<reference evidence="8" key="1">
    <citation type="submission" date="2015-01" db="EMBL/GenBank/DDBJ databases">
        <authorList>
            <person name="Aksoy S."/>
            <person name="Warren W."/>
            <person name="Wilson R.K."/>
        </authorList>
    </citation>
    <scope>NUCLEOTIDE SEQUENCE [LARGE SCALE GENOMIC DNA]</scope>
    <source>
        <strain evidence="8">IAEA</strain>
    </source>
</reference>
<keyword evidence="4" id="KW-0539">Nucleus</keyword>
<dbReference type="InterPro" id="IPR037136">
    <property type="entry name" value="RNA3'_phos_cyclase_dom_sf"/>
</dbReference>
<dbReference type="InterPro" id="IPR013792">
    <property type="entry name" value="RNA3'P_cycl/enolpyr_Trfase_a/b"/>
</dbReference>
<dbReference type="GO" id="GO:0004521">
    <property type="term" value="F:RNA endonuclease activity"/>
    <property type="evidence" value="ECO:0007669"/>
    <property type="project" value="TreeGrafter"/>
</dbReference>
<evidence type="ECO:0000256" key="2">
    <source>
        <dbReference type="ARBA" id="ARBA00007089"/>
    </source>
</evidence>
<proteinExistence type="inferred from homology"/>
<dbReference type="VEuPathDB" id="VectorBase:GPPI022266"/>
<comment type="similarity">
    <text evidence="2">Belongs to the RNA 3'-terminal cyclase family. Type 2 subfamily.</text>
</comment>
<dbReference type="Pfam" id="PF01137">
    <property type="entry name" value="RTC"/>
    <property type="match status" value="1"/>
</dbReference>
<keyword evidence="8" id="KW-1185">Reference proteome</keyword>
<evidence type="ECO:0000256" key="4">
    <source>
        <dbReference type="ARBA" id="ARBA00023242"/>
    </source>
</evidence>
<keyword evidence="3" id="KW-0690">Ribosome biogenesis</keyword>
<evidence type="ECO:0000313" key="8">
    <source>
        <dbReference type="Proteomes" id="UP000092460"/>
    </source>
</evidence>
<evidence type="ECO:0000313" key="7">
    <source>
        <dbReference type="EnsemblMetazoa" id="GPPI022266-PA"/>
    </source>
</evidence>
<dbReference type="PROSITE" id="PS01287">
    <property type="entry name" value="RTC"/>
    <property type="match status" value="1"/>
</dbReference>
<dbReference type="InterPro" id="IPR013791">
    <property type="entry name" value="RNA3'-term_phos_cycl_insert"/>
</dbReference>
<dbReference type="NCBIfam" id="TIGR03400">
    <property type="entry name" value="18S_RNA_Rcl1p"/>
    <property type="match status" value="1"/>
</dbReference>
<dbReference type="InterPro" id="IPR020719">
    <property type="entry name" value="RNA3'_term_phos_cycl-like_CS"/>
</dbReference>
<evidence type="ECO:0000259" key="5">
    <source>
        <dbReference type="Pfam" id="PF01137"/>
    </source>
</evidence>
<dbReference type="STRING" id="67801.A0A1B0B8G2"/>
<dbReference type="EnsemblMetazoa" id="GPPI022266-RA">
    <property type="protein sequence ID" value="GPPI022266-PA"/>
    <property type="gene ID" value="GPPI022266"/>
</dbReference>
<dbReference type="Gene3D" id="3.65.10.20">
    <property type="entry name" value="RNA 3'-terminal phosphate cyclase domain"/>
    <property type="match status" value="1"/>
</dbReference>
<dbReference type="SUPFAM" id="SSF55205">
    <property type="entry name" value="EPT/RTPC-like"/>
    <property type="match status" value="1"/>
</dbReference>
<dbReference type="GO" id="GO:0000479">
    <property type="term" value="P:endonucleolytic cleavage of tricistronic rRNA transcript (SSU-rRNA, 5.8S rRNA, LSU-rRNA)"/>
    <property type="evidence" value="ECO:0007669"/>
    <property type="project" value="TreeGrafter"/>
</dbReference>